<accession>A0ABT8JPL0</accession>
<dbReference type="Proteomes" id="UP001175097">
    <property type="component" value="Unassembled WGS sequence"/>
</dbReference>
<dbReference type="SMART" id="SM00966">
    <property type="entry name" value="SpoVT_AbrB"/>
    <property type="match status" value="1"/>
</dbReference>
<dbReference type="PANTHER" id="PTHR36432">
    <property type="match status" value="1"/>
</dbReference>
<sequence length="92" mass="10488">MQSLGIVRKVDHLGRIVIPKELRRSLGLDQGVPMEIFVDNDKIILRKYVVDEACVVTGEISLQNKKLSNGMYISPKGAEILRKEIDDHKTWE</sequence>
<dbReference type="NCBIfam" id="TIGR01439">
    <property type="entry name" value="lp_hng_hel_AbrB"/>
    <property type="match status" value="1"/>
</dbReference>
<comment type="caution">
    <text evidence="3">The sequence shown here is derived from an EMBL/GenBank/DDBJ whole genome shotgun (WGS) entry which is preliminary data.</text>
</comment>
<dbReference type="Pfam" id="PF04014">
    <property type="entry name" value="MazE_antitoxin"/>
    <property type="match status" value="1"/>
</dbReference>
<dbReference type="InterPro" id="IPR007159">
    <property type="entry name" value="SpoVT-AbrB_dom"/>
</dbReference>
<evidence type="ECO:0000313" key="3">
    <source>
        <dbReference type="EMBL" id="MDN4606907.1"/>
    </source>
</evidence>
<dbReference type="Gene3D" id="2.10.260.10">
    <property type="match status" value="1"/>
</dbReference>
<organism evidence="3 4">
    <name type="scientific">Sporosarcina highlanderae</name>
    <dbReference type="NCBI Taxonomy" id="3035916"/>
    <lineage>
        <taxon>Bacteria</taxon>
        <taxon>Bacillati</taxon>
        <taxon>Bacillota</taxon>
        <taxon>Bacilli</taxon>
        <taxon>Bacillales</taxon>
        <taxon>Caryophanaceae</taxon>
        <taxon>Sporosarcina</taxon>
    </lineage>
</organism>
<dbReference type="InterPro" id="IPR040678">
    <property type="entry name" value="AbrB_C"/>
</dbReference>
<reference evidence="3" key="1">
    <citation type="submission" date="2023-03" db="EMBL/GenBank/DDBJ databases">
        <title>MT1 and MT2 Draft Genomes of Novel Species.</title>
        <authorList>
            <person name="Venkateswaran K."/>
        </authorList>
    </citation>
    <scope>NUCLEOTIDE SEQUENCE</scope>
    <source>
        <strain evidence="3">F6_3S_P_2</strain>
    </source>
</reference>
<proteinExistence type="predicted"/>
<protein>
    <submittedName>
        <fullName evidence="3">AbrB/MazE/SpoVT family DNA-binding domain-containing protein</fullName>
    </submittedName>
</protein>
<dbReference type="SUPFAM" id="SSF89447">
    <property type="entry name" value="AbrB/MazE/MraZ-like"/>
    <property type="match status" value="1"/>
</dbReference>
<dbReference type="EMBL" id="JAROCC010000003">
    <property type="protein sequence ID" value="MDN4606907.1"/>
    <property type="molecule type" value="Genomic_DNA"/>
</dbReference>
<dbReference type="InterPro" id="IPR037914">
    <property type="entry name" value="SpoVT-AbrB_sf"/>
</dbReference>
<feature type="domain" description="SpoVT-AbrB" evidence="2">
    <location>
        <begin position="5"/>
        <end position="50"/>
    </location>
</feature>
<dbReference type="GO" id="GO:0003677">
    <property type="term" value="F:DNA binding"/>
    <property type="evidence" value="ECO:0007669"/>
    <property type="project" value="UniProtKB-KW"/>
</dbReference>
<keyword evidence="1 3" id="KW-0238">DNA-binding</keyword>
<evidence type="ECO:0000259" key="2">
    <source>
        <dbReference type="PROSITE" id="PS51740"/>
    </source>
</evidence>
<dbReference type="PANTHER" id="PTHR36432:SF1">
    <property type="entry name" value="STAGE V SPORULATION PROTEIN T"/>
    <property type="match status" value="1"/>
</dbReference>
<gene>
    <name evidence="3" type="ORF">P5G49_05360</name>
</gene>
<name>A0ABT8JPL0_9BACL</name>
<dbReference type="PROSITE" id="PS51740">
    <property type="entry name" value="SPOVT_ABRB"/>
    <property type="match status" value="1"/>
</dbReference>
<evidence type="ECO:0000256" key="1">
    <source>
        <dbReference type="PROSITE-ProRule" id="PRU01076"/>
    </source>
</evidence>
<dbReference type="InterPro" id="IPR052731">
    <property type="entry name" value="B_subtilis_Trans_State_Reg"/>
</dbReference>
<dbReference type="RefSeq" id="WP_301242454.1">
    <property type="nucleotide sequence ID" value="NZ_JAROCC010000003.1"/>
</dbReference>
<evidence type="ECO:0000313" key="4">
    <source>
        <dbReference type="Proteomes" id="UP001175097"/>
    </source>
</evidence>
<dbReference type="Pfam" id="PF18277">
    <property type="entry name" value="AbrB_C"/>
    <property type="match status" value="1"/>
</dbReference>
<keyword evidence="4" id="KW-1185">Reference proteome</keyword>